<accession>A0ABD3ST33</accession>
<dbReference type="EMBL" id="JBJXBP010000005">
    <property type="protein sequence ID" value="KAL3827779.1"/>
    <property type="molecule type" value="Genomic_DNA"/>
</dbReference>
<gene>
    <name evidence="2" type="ORF">ACJIZ3_016581</name>
</gene>
<sequence>MVYLSFLFHFLSVLLFQLGFNSYIYLYLQLGH</sequence>
<comment type="caution">
    <text evidence="2">The sequence shown here is derived from an EMBL/GenBank/DDBJ whole genome shotgun (WGS) entry which is preliminary data.</text>
</comment>
<dbReference type="AlphaFoldDB" id="A0ABD3ST33"/>
<protein>
    <submittedName>
        <fullName evidence="2">Uncharacterized protein</fullName>
    </submittedName>
</protein>
<reference evidence="2 3" key="1">
    <citation type="submission" date="2024-12" db="EMBL/GenBank/DDBJ databases">
        <title>The unique morphological basis and parallel evolutionary history of personate flowers in Penstemon.</title>
        <authorList>
            <person name="Depatie T.H."/>
            <person name="Wessinger C.A."/>
        </authorList>
    </citation>
    <scope>NUCLEOTIDE SEQUENCE [LARGE SCALE GENOMIC DNA]</scope>
    <source>
        <strain evidence="2">WTNN_2</strain>
        <tissue evidence="2">Leaf</tissue>
    </source>
</reference>
<organism evidence="2 3">
    <name type="scientific">Penstemon smallii</name>
    <dbReference type="NCBI Taxonomy" id="265156"/>
    <lineage>
        <taxon>Eukaryota</taxon>
        <taxon>Viridiplantae</taxon>
        <taxon>Streptophyta</taxon>
        <taxon>Embryophyta</taxon>
        <taxon>Tracheophyta</taxon>
        <taxon>Spermatophyta</taxon>
        <taxon>Magnoliopsida</taxon>
        <taxon>eudicotyledons</taxon>
        <taxon>Gunneridae</taxon>
        <taxon>Pentapetalae</taxon>
        <taxon>asterids</taxon>
        <taxon>lamiids</taxon>
        <taxon>Lamiales</taxon>
        <taxon>Plantaginaceae</taxon>
        <taxon>Cheloneae</taxon>
        <taxon>Penstemon</taxon>
    </lineage>
</organism>
<dbReference type="Proteomes" id="UP001634393">
    <property type="component" value="Unassembled WGS sequence"/>
</dbReference>
<proteinExistence type="predicted"/>
<feature type="transmembrane region" description="Helical" evidence="1">
    <location>
        <begin position="6"/>
        <end position="28"/>
    </location>
</feature>
<evidence type="ECO:0000313" key="2">
    <source>
        <dbReference type="EMBL" id="KAL3827779.1"/>
    </source>
</evidence>
<keyword evidence="1" id="KW-0812">Transmembrane</keyword>
<name>A0ABD3ST33_9LAMI</name>
<keyword evidence="1" id="KW-1133">Transmembrane helix</keyword>
<evidence type="ECO:0000313" key="3">
    <source>
        <dbReference type="Proteomes" id="UP001634393"/>
    </source>
</evidence>
<keyword evidence="1" id="KW-0472">Membrane</keyword>
<keyword evidence="3" id="KW-1185">Reference proteome</keyword>
<evidence type="ECO:0000256" key="1">
    <source>
        <dbReference type="SAM" id="Phobius"/>
    </source>
</evidence>